<comment type="caution">
    <text evidence="3">The sequence shown here is derived from an EMBL/GenBank/DDBJ whole genome shotgun (WGS) entry which is preliminary data.</text>
</comment>
<dbReference type="InterPro" id="IPR047142">
    <property type="entry name" value="OryJ/VirC-like"/>
</dbReference>
<sequence>MSYLWAADGPQRYPDDGSEPAWDSHFPPVGGFRFVTYSLPPVGHPVPAEAAGEEAQAHARRTFPGLLDTYEDDGSGTHTSDTTDVAIVLSGEVVLGLSDGSETVLRAGDTIVQNGTAHSWENRSAERAELLFVLIGAERSGS</sequence>
<reference evidence="3 4" key="1">
    <citation type="submission" date="2020-07" db="EMBL/GenBank/DDBJ databases">
        <title>Sequencing the genomes of 1000 actinobacteria strains.</title>
        <authorList>
            <person name="Klenk H.-P."/>
        </authorList>
    </citation>
    <scope>NUCLEOTIDE SEQUENCE [LARGE SCALE GENOMIC DNA]</scope>
    <source>
        <strain evidence="3 4">DSM 22185</strain>
    </source>
</reference>
<dbReference type="SUPFAM" id="SSF51182">
    <property type="entry name" value="RmlC-like cupins"/>
    <property type="match status" value="1"/>
</dbReference>
<dbReference type="EMBL" id="JACCBH010000001">
    <property type="protein sequence ID" value="NYD54492.1"/>
    <property type="molecule type" value="Genomic_DNA"/>
</dbReference>
<dbReference type="Proteomes" id="UP000552045">
    <property type="component" value="Unassembled WGS sequence"/>
</dbReference>
<dbReference type="InterPro" id="IPR014710">
    <property type="entry name" value="RmlC-like_jellyroll"/>
</dbReference>
<evidence type="ECO:0000313" key="3">
    <source>
        <dbReference type="EMBL" id="NYD54492.1"/>
    </source>
</evidence>
<dbReference type="RefSeq" id="WP_179432844.1">
    <property type="nucleotide sequence ID" value="NZ_JACCBH010000001.1"/>
</dbReference>
<dbReference type="InterPro" id="IPR013096">
    <property type="entry name" value="Cupin_2"/>
</dbReference>
<feature type="region of interest" description="Disordered" evidence="1">
    <location>
        <begin position="1"/>
        <end position="20"/>
    </location>
</feature>
<dbReference type="AlphaFoldDB" id="A0A7Y9EV31"/>
<dbReference type="PANTHER" id="PTHR36156">
    <property type="entry name" value="SLR2101 PROTEIN"/>
    <property type="match status" value="1"/>
</dbReference>
<evidence type="ECO:0000313" key="4">
    <source>
        <dbReference type="Proteomes" id="UP000552045"/>
    </source>
</evidence>
<protein>
    <recommendedName>
        <fullName evidence="2">Cupin type-2 domain-containing protein</fullName>
    </recommendedName>
</protein>
<organism evidence="3 4">
    <name type="scientific">Microbacterium pseudoresistens</name>
    <dbReference type="NCBI Taxonomy" id="640634"/>
    <lineage>
        <taxon>Bacteria</taxon>
        <taxon>Bacillati</taxon>
        <taxon>Actinomycetota</taxon>
        <taxon>Actinomycetes</taxon>
        <taxon>Micrococcales</taxon>
        <taxon>Microbacteriaceae</taxon>
        <taxon>Microbacterium</taxon>
    </lineage>
</organism>
<dbReference type="CDD" id="cd02231">
    <property type="entry name" value="cupin_BLL6423-like"/>
    <property type="match status" value="1"/>
</dbReference>
<evidence type="ECO:0000259" key="2">
    <source>
        <dbReference type="Pfam" id="PF07883"/>
    </source>
</evidence>
<feature type="domain" description="Cupin type-2" evidence="2">
    <location>
        <begin position="75"/>
        <end position="133"/>
    </location>
</feature>
<accession>A0A7Y9EV31</accession>
<name>A0A7Y9EV31_9MICO</name>
<dbReference type="Gene3D" id="2.60.120.10">
    <property type="entry name" value="Jelly Rolls"/>
    <property type="match status" value="1"/>
</dbReference>
<gene>
    <name evidence="3" type="ORF">BKA02_001547</name>
</gene>
<keyword evidence="4" id="KW-1185">Reference proteome</keyword>
<dbReference type="InterPro" id="IPR011051">
    <property type="entry name" value="RmlC_Cupin_sf"/>
</dbReference>
<dbReference type="Pfam" id="PF07883">
    <property type="entry name" value="Cupin_2"/>
    <property type="match status" value="1"/>
</dbReference>
<evidence type="ECO:0000256" key="1">
    <source>
        <dbReference type="SAM" id="MobiDB-lite"/>
    </source>
</evidence>
<proteinExistence type="predicted"/>
<dbReference type="PANTHER" id="PTHR36156:SF2">
    <property type="entry name" value="CUPIN TYPE-2 DOMAIN-CONTAINING PROTEIN"/>
    <property type="match status" value="1"/>
</dbReference>